<name>A0A0D3I0E5_EMIH1</name>
<organism evidence="2 3">
    <name type="scientific">Emiliania huxleyi (strain CCMP1516)</name>
    <dbReference type="NCBI Taxonomy" id="280463"/>
    <lineage>
        <taxon>Eukaryota</taxon>
        <taxon>Haptista</taxon>
        <taxon>Haptophyta</taxon>
        <taxon>Prymnesiophyceae</taxon>
        <taxon>Isochrysidales</taxon>
        <taxon>Noelaerhabdaceae</taxon>
        <taxon>Emiliania</taxon>
    </lineage>
</organism>
<accession>A0A0D3I0E5</accession>
<proteinExistence type="predicted"/>
<keyword evidence="1" id="KW-1133">Transmembrane helix</keyword>
<keyword evidence="1" id="KW-0472">Membrane</keyword>
<feature type="transmembrane region" description="Helical" evidence="1">
    <location>
        <begin position="20"/>
        <end position="39"/>
    </location>
</feature>
<dbReference type="AlphaFoldDB" id="A0A0D3I0E5"/>
<dbReference type="GeneID" id="17250795"/>
<dbReference type="Proteomes" id="UP000013827">
    <property type="component" value="Unassembled WGS sequence"/>
</dbReference>
<evidence type="ECO:0000313" key="2">
    <source>
        <dbReference type="EnsemblProtists" id="EOD04730"/>
    </source>
</evidence>
<sequence>MNEDEKLAAARARIFGTRQYRLAPALTFAFLSCYMWYLYALLNPAKPPPGVVSVHEASGRQLMADGSIRRPDR</sequence>
<dbReference type="HOGENOM" id="CLU_2710041_0_0_1"/>
<dbReference type="RefSeq" id="XP_005757159.1">
    <property type="nucleotide sequence ID" value="XM_005757102.1"/>
</dbReference>
<protein>
    <submittedName>
        <fullName evidence="2">Uncharacterized protein</fullName>
    </submittedName>
</protein>
<keyword evidence="3" id="KW-1185">Reference proteome</keyword>
<dbReference type="PaxDb" id="2903-EOD04730"/>
<dbReference type="PROSITE" id="PS51257">
    <property type="entry name" value="PROKAR_LIPOPROTEIN"/>
    <property type="match status" value="1"/>
</dbReference>
<keyword evidence="1" id="KW-0812">Transmembrane</keyword>
<evidence type="ECO:0000313" key="3">
    <source>
        <dbReference type="Proteomes" id="UP000013827"/>
    </source>
</evidence>
<reference evidence="2" key="2">
    <citation type="submission" date="2024-10" db="UniProtKB">
        <authorList>
            <consortium name="EnsemblProtists"/>
        </authorList>
    </citation>
    <scope>IDENTIFICATION</scope>
</reference>
<evidence type="ECO:0000256" key="1">
    <source>
        <dbReference type="SAM" id="Phobius"/>
    </source>
</evidence>
<reference evidence="3" key="1">
    <citation type="journal article" date="2013" name="Nature">
        <title>Pan genome of the phytoplankton Emiliania underpins its global distribution.</title>
        <authorList>
            <person name="Read B.A."/>
            <person name="Kegel J."/>
            <person name="Klute M.J."/>
            <person name="Kuo A."/>
            <person name="Lefebvre S.C."/>
            <person name="Maumus F."/>
            <person name="Mayer C."/>
            <person name="Miller J."/>
            <person name="Monier A."/>
            <person name="Salamov A."/>
            <person name="Young J."/>
            <person name="Aguilar M."/>
            <person name="Claverie J.M."/>
            <person name="Frickenhaus S."/>
            <person name="Gonzalez K."/>
            <person name="Herman E.K."/>
            <person name="Lin Y.C."/>
            <person name="Napier J."/>
            <person name="Ogata H."/>
            <person name="Sarno A.F."/>
            <person name="Shmutz J."/>
            <person name="Schroeder D."/>
            <person name="de Vargas C."/>
            <person name="Verret F."/>
            <person name="von Dassow P."/>
            <person name="Valentin K."/>
            <person name="Van de Peer Y."/>
            <person name="Wheeler G."/>
            <person name="Dacks J.B."/>
            <person name="Delwiche C.F."/>
            <person name="Dyhrman S.T."/>
            <person name="Glockner G."/>
            <person name="John U."/>
            <person name="Richards T."/>
            <person name="Worden A.Z."/>
            <person name="Zhang X."/>
            <person name="Grigoriev I.V."/>
            <person name="Allen A.E."/>
            <person name="Bidle K."/>
            <person name="Borodovsky M."/>
            <person name="Bowler C."/>
            <person name="Brownlee C."/>
            <person name="Cock J.M."/>
            <person name="Elias M."/>
            <person name="Gladyshev V.N."/>
            <person name="Groth M."/>
            <person name="Guda C."/>
            <person name="Hadaegh A."/>
            <person name="Iglesias-Rodriguez M.D."/>
            <person name="Jenkins J."/>
            <person name="Jones B.M."/>
            <person name="Lawson T."/>
            <person name="Leese F."/>
            <person name="Lindquist E."/>
            <person name="Lobanov A."/>
            <person name="Lomsadze A."/>
            <person name="Malik S.B."/>
            <person name="Marsh M.E."/>
            <person name="Mackinder L."/>
            <person name="Mock T."/>
            <person name="Mueller-Roeber B."/>
            <person name="Pagarete A."/>
            <person name="Parker M."/>
            <person name="Probert I."/>
            <person name="Quesneville H."/>
            <person name="Raines C."/>
            <person name="Rensing S.A."/>
            <person name="Riano-Pachon D.M."/>
            <person name="Richier S."/>
            <person name="Rokitta S."/>
            <person name="Shiraiwa Y."/>
            <person name="Soanes D.M."/>
            <person name="van der Giezen M."/>
            <person name="Wahlund T.M."/>
            <person name="Williams B."/>
            <person name="Wilson W."/>
            <person name="Wolfe G."/>
            <person name="Wurch L.L."/>
        </authorList>
    </citation>
    <scope>NUCLEOTIDE SEQUENCE</scope>
</reference>
<dbReference type="EnsemblProtists" id="EOD04730">
    <property type="protein sequence ID" value="EOD04730"/>
    <property type="gene ID" value="EMIHUDRAFT_220872"/>
</dbReference>
<dbReference type="KEGG" id="ehx:EMIHUDRAFT_220872"/>